<evidence type="ECO:0000256" key="2">
    <source>
        <dbReference type="PROSITE-ProRule" id="PRU00591"/>
    </source>
</evidence>
<dbReference type="AlphaFoldDB" id="A0A9D2GK79"/>
<keyword evidence="1" id="KW-0677">Repeat</keyword>
<accession>A0A9D2GK79</accession>
<proteinExistence type="predicted"/>
<dbReference type="SUPFAM" id="SSF49265">
    <property type="entry name" value="Fibronectin type III"/>
    <property type="match status" value="1"/>
</dbReference>
<evidence type="ECO:0000256" key="3">
    <source>
        <dbReference type="SAM" id="SignalP"/>
    </source>
</evidence>
<dbReference type="EMBL" id="DXBC01000175">
    <property type="protein sequence ID" value="HIZ80307.1"/>
    <property type="molecule type" value="Genomic_DNA"/>
</dbReference>
<dbReference type="Proteomes" id="UP000824101">
    <property type="component" value="Unassembled WGS sequence"/>
</dbReference>
<feature type="repeat" description="Cell wall-binding" evidence="2">
    <location>
        <begin position="162"/>
        <end position="181"/>
    </location>
</feature>
<dbReference type="Gene3D" id="2.10.270.10">
    <property type="entry name" value="Cholin Binding"/>
    <property type="match status" value="1"/>
</dbReference>
<dbReference type="InterPro" id="IPR013783">
    <property type="entry name" value="Ig-like_fold"/>
</dbReference>
<dbReference type="Pfam" id="PF19127">
    <property type="entry name" value="Choline_bind_3"/>
    <property type="match status" value="1"/>
</dbReference>
<dbReference type="SUPFAM" id="SSF69360">
    <property type="entry name" value="Cell wall binding repeat"/>
    <property type="match status" value="1"/>
</dbReference>
<sequence length="222" mass="24565">MRCKKIRTAVLAACIAGMAAFPAFAEGYNLDVTNLRWDESTGTAQWDAAGDATSYEVRLYMDGNPIADARTVSGTSCTFPGAMMGGNYTFQVRAVYDASNKGEWETSDVWNISWADIGAMPEYSYYGNSSGGPGDPNASLSSTWVQDDAGWWYRNPDQGYPASCWQQIDGKWYYFNEYGYMVTGWVLWNDIWYYCGADGAMLTDTVTPDGYTVGSDGAWIQQ</sequence>
<dbReference type="InterPro" id="IPR036116">
    <property type="entry name" value="FN3_sf"/>
</dbReference>
<dbReference type="InterPro" id="IPR003961">
    <property type="entry name" value="FN3_dom"/>
</dbReference>
<dbReference type="Gene3D" id="2.60.40.10">
    <property type="entry name" value="Immunoglobulins"/>
    <property type="match status" value="1"/>
</dbReference>
<name>A0A9D2GK79_9FIRM</name>
<feature type="signal peptide" evidence="3">
    <location>
        <begin position="1"/>
        <end position="25"/>
    </location>
</feature>
<reference evidence="5" key="2">
    <citation type="submission" date="2021-04" db="EMBL/GenBank/DDBJ databases">
        <authorList>
            <person name="Gilroy R."/>
        </authorList>
    </citation>
    <scope>NUCLEOTIDE SEQUENCE</scope>
    <source>
        <strain evidence="5">ChiBcec1-1093</strain>
    </source>
</reference>
<evidence type="ECO:0000259" key="4">
    <source>
        <dbReference type="PROSITE" id="PS50853"/>
    </source>
</evidence>
<dbReference type="PROSITE" id="PS51170">
    <property type="entry name" value="CW"/>
    <property type="match status" value="2"/>
</dbReference>
<comment type="caution">
    <text evidence="5">The sequence shown here is derived from an EMBL/GenBank/DDBJ whole genome shotgun (WGS) entry which is preliminary data.</text>
</comment>
<evidence type="ECO:0000313" key="5">
    <source>
        <dbReference type="EMBL" id="HIZ80307.1"/>
    </source>
</evidence>
<feature type="chain" id="PRO_5038911561" evidence="3">
    <location>
        <begin position="26"/>
        <end position="222"/>
    </location>
</feature>
<dbReference type="InterPro" id="IPR018337">
    <property type="entry name" value="Cell_wall/Cho-bd_repeat"/>
</dbReference>
<keyword evidence="3" id="KW-0732">Signal</keyword>
<dbReference type="PROSITE" id="PS50853">
    <property type="entry name" value="FN3"/>
    <property type="match status" value="1"/>
</dbReference>
<protein>
    <submittedName>
        <fullName evidence="5">Fibronectin type III domain-containing protein</fullName>
    </submittedName>
</protein>
<gene>
    <name evidence="5" type="ORF">IAA17_11020</name>
</gene>
<evidence type="ECO:0000313" key="6">
    <source>
        <dbReference type="Proteomes" id="UP000824101"/>
    </source>
</evidence>
<feature type="repeat" description="Cell wall-binding" evidence="2">
    <location>
        <begin position="182"/>
        <end position="201"/>
    </location>
</feature>
<feature type="domain" description="Fibronectin type-III" evidence="4">
    <location>
        <begin position="26"/>
        <end position="116"/>
    </location>
</feature>
<dbReference type="CDD" id="cd00063">
    <property type="entry name" value="FN3"/>
    <property type="match status" value="1"/>
</dbReference>
<organism evidence="5 6">
    <name type="scientific">Candidatus Lachnoclostridium stercorigallinarum</name>
    <dbReference type="NCBI Taxonomy" id="2838634"/>
    <lineage>
        <taxon>Bacteria</taxon>
        <taxon>Bacillati</taxon>
        <taxon>Bacillota</taxon>
        <taxon>Clostridia</taxon>
        <taxon>Lachnospirales</taxon>
        <taxon>Lachnospiraceae</taxon>
    </lineage>
</organism>
<reference evidence="5" key="1">
    <citation type="journal article" date="2021" name="PeerJ">
        <title>Extensive microbial diversity within the chicken gut microbiome revealed by metagenomics and culture.</title>
        <authorList>
            <person name="Gilroy R."/>
            <person name="Ravi A."/>
            <person name="Getino M."/>
            <person name="Pursley I."/>
            <person name="Horton D.L."/>
            <person name="Alikhan N.F."/>
            <person name="Baker D."/>
            <person name="Gharbi K."/>
            <person name="Hall N."/>
            <person name="Watson M."/>
            <person name="Adriaenssens E.M."/>
            <person name="Foster-Nyarko E."/>
            <person name="Jarju S."/>
            <person name="Secka A."/>
            <person name="Antonio M."/>
            <person name="Oren A."/>
            <person name="Chaudhuri R.R."/>
            <person name="La Ragione R."/>
            <person name="Hildebrand F."/>
            <person name="Pallen M.J."/>
        </authorList>
    </citation>
    <scope>NUCLEOTIDE SEQUENCE</scope>
    <source>
        <strain evidence="5">ChiBcec1-1093</strain>
    </source>
</reference>
<dbReference type="Pfam" id="PF00041">
    <property type="entry name" value="fn3"/>
    <property type="match status" value="1"/>
</dbReference>
<evidence type="ECO:0000256" key="1">
    <source>
        <dbReference type="ARBA" id="ARBA00022737"/>
    </source>
</evidence>